<sequence>MDDLLLDVRFEASGPRHASSEYVDEEQCACSAKANIKCSAKANIKCSAKAIIKCSAKGVLIHCNRVSLRSIIQDAKSSQNMLAKCKCIASIGKADSQDTRGNLINVAQPIIATFSSIFCQQLSRKRANKWSGKGPRRRAMVKRM</sequence>
<name>A0A9X0B091_9HELO</name>
<keyword evidence="2" id="KW-1185">Reference proteome</keyword>
<dbReference type="AlphaFoldDB" id="A0A9X0B091"/>
<gene>
    <name evidence="1" type="ORF">OCU04_002252</name>
</gene>
<accession>A0A9X0B091</accession>
<dbReference type="EMBL" id="JAPEIS010000001">
    <property type="protein sequence ID" value="KAJ8071948.1"/>
    <property type="molecule type" value="Genomic_DNA"/>
</dbReference>
<protein>
    <submittedName>
        <fullName evidence="1">Uncharacterized protein</fullName>
    </submittedName>
</protein>
<proteinExistence type="predicted"/>
<evidence type="ECO:0000313" key="2">
    <source>
        <dbReference type="Proteomes" id="UP001152300"/>
    </source>
</evidence>
<comment type="caution">
    <text evidence="1">The sequence shown here is derived from an EMBL/GenBank/DDBJ whole genome shotgun (WGS) entry which is preliminary data.</text>
</comment>
<reference evidence="1" key="1">
    <citation type="submission" date="2022-11" db="EMBL/GenBank/DDBJ databases">
        <title>Genome Resource of Sclerotinia nivalis Strain SnTB1, a Plant Pathogen Isolated from American Ginseng.</title>
        <authorList>
            <person name="Fan S."/>
        </authorList>
    </citation>
    <scope>NUCLEOTIDE SEQUENCE</scope>
    <source>
        <strain evidence="1">SnTB1</strain>
    </source>
</reference>
<organism evidence="1 2">
    <name type="scientific">Sclerotinia nivalis</name>
    <dbReference type="NCBI Taxonomy" id="352851"/>
    <lineage>
        <taxon>Eukaryota</taxon>
        <taxon>Fungi</taxon>
        <taxon>Dikarya</taxon>
        <taxon>Ascomycota</taxon>
        <taxon>Pezizomycotina</taxon>
        <taxon>Leotiomycetes</taxon>
        <taxon>Helotiales</taxon>
        <taxon>Sclerotiniaceae</taxon>
        <taxon>Sclerotinia</taxon>
    </lineage>
</organism>
<dbReference type="Proteomes" id="UP001152300">
    <property type="component" value="Unassembled WGS sequence"/>
</dbReference>
<evidence type="ECO:0000313" key="1">
    <source>
        <dbReference type="EMBL" id="KAJ8071948.1"/>
    </source>
</evidence>